<feature type="transmembrane region" description="Helical" evidence="1">
    <location>
        <begin position="58"/>
        <end position="81"/>
    </location>
</feature>
<gene>
    <name evidence="3" type="ORF">UFB30_10660</name>
</gene>
<sequence>MNEKQIKKHLNQAIEKQVPDVWDELEQKLHNADLQHFKEPVSLNQVKVRKRKKFPGKLSLTAAICLIVFSTLTFTPALAALQEVYEQLFSSERIDDTGVRHAIEMGYGKEINQTYYDEENDITVRFEKIMTDDKETKLLVTYQSDRTDLEDYSIDLFEGDSKIYLIGQGEEKTELNDVGWGSSYYDAKENKVISALSFESIKQFEGKDIRLEIEDLTIYGKNSSDKVEALWPLDLTLDGAAVSERESVEVGKEFEFNHMTYRIKRVEYSALETRIVFTGDDTSVLTDPSGMRYEIIGELESQFLNARKIDKEYGYIVDEEKSGVFLRSAGKRVDPIFSKGEVQGEDDELILVFAPVEDRSDTVLEVGEEIEVSLSP</sequence>
<protein>
    <submittedName>
        <fullName evidence="3">DUF4179 domain-containing protein</fullName>
    </submittedName>
</protein>
<dbReference type="EMBL" id="JAXQNN010000003">
    <property type="protein sequence ID" value="MDZ5712687.1"/>
    <property type="molecule type" value="Genomic_DNA"/>
</dbReference>
<feature type="domain" description="DUF4179" evidence="2">
    <location>
        <begin position="50"/>
        <end position="142"/>
    </location>
</feature>
<evidence type="ECO:0000256" key="1">
    <source>
        <dbReference type="SAM" id="Phobius"/>
    </source>
</evidence>
<comment type="caution">
    <text evidence="3">The sequence shown here is derived from an EMBL/GenBank/DDBJ whole genome shotgun (WGS) entry which is preliminary data.</text>
</comment>
<dbReference type="Proteomes" id="UP001292084">
    <property type="component" value="Unassembled WGS sequence"/>
</dbReference>
<evidence type="ECO:0000313" key="3">
    <source>
        <dbReference type="EMBL" id="MDZ5712687.1"/>
    </source>
</evidence>
<keyword evidence="1" id="KW-0812">Transmembrane</keyword>
<keyword evidence="1" id="KW-0472">Membrane</keyword>
<organism evidence="3 4">
    <name type="scientific">Jeotgalibacillus haloalkalitolerans</name>
    <dbReference type="NCBI Taxonomy" id="3104292"/>
    <lineage>
        <taxon>Bacteria</taxon>
        <taxon>Bacillati</taxon>
        <taxon>Bacillota</taxon>
        <taxon>Bacilli</taxon>
        <taxon>Bacillales</taxon>
        <taxon>Caryophanaceae</taxon>
        <taxon>Jeotgalibacillus</taxon>
    </lineage>
</organism>
<proteinExistence type="predicted"/>
<dbReference type="RefSeq" id="WP_322421666.1">
    <property type="nucleotide sequence ID" value="NZ_JAXQNN010000003.1"/>
</dbReference>
<name>A0ABU5KN46_9BACL</name>
<keyword evidence="1" id="KW-1133">Transmembrane helix</keyword>
<accession>A0ABU5KN46</accession>
<dbReference type="Pfam" id="PF13786">
    <property type="entry name" value="DUF4179"/>
    <property type="match status" value="1"/>
</dbReference>
<reference evidence="3 4" key="1">
    <citation type="submission" date="2023-12" db="EMBL/GenBank/DDBJ databases">
        <title>Jeotgalibacillus haloalkaliphilus sp. nov., a novel salt-tolerant bacteria, isolated from the estuary of the Fenhe River into the Yellow River.</title>
        <authorList>
            <person name="Li Y."/>
        </authorList>
    </citation>
    <scope>NUCLEOTIDE SEQUENCE [LARGE SCALE GENOMIC DNA]</scope>
    <source>
        <strain evidence="3 4">HH7-29</strain>
    </source>
</reference>
<evidence type="ECO:0000313" key="4">
    <source>
        <dbReference type="Proteomes" id="UP001292084"/>
    </source>
</evidence>
<dbReference type="InterPro" id="IPR025436">
    <property type="entry name" value="DUF4179"/>
</dbReference>
<evidence type="ECO:0000259" key="2">
    <source>
        <dbReference type="Pfam" id="PF13786"/>
    </source>
</evidence>
<keyword evidence="4" id="KW-1185">Reference proteome</keyword>